<sequence>MAKPRVLVVLTSVAKVPKSGKIIGWYLPELAHPWHVLHDKVELTYASPKGGEAPLDPASVELFKEDPVCADFYENHTDVWKKTIKLSEVAGRAADFDAVFYPGGHGPMFDLVVDEDSLRIIADLHAQDKVISAVCHGPAALVNAKTASGEPLLSGREVTGFDNVAEDLFKFTDEMDFSLEDRLKEISGGKYVKAAEDPLAEKVVVDGKIITGQNPASSYGVANAILKALGL</sequence>
<evidence type="ECO:0000256" key="4">
    <source>
        <dbReference type="ARBA" id="ARBA00038493"/>
    </source>
</evidence>
<dbReference type="Proteomes" id="UP000813385">
    <property type="component" value="Unassembled WGS sequence"/>
</dbReference>
<evidence type="ECO:0000256" key="2">
    <source>
        <dbReference type="ARBA" id="ARBA00023016"/>
    </source>
</evidence>
<evidence type="ECO:0000256" key="5">
    <source>
        <dbReference type="ARBA" id="ARBA00048082"/>
    </source>
</evidence>
<dbReference type="EMBL" id="JAGPXD010000002">
    <property type="protein sequence ID" value="KAH7368670.1"/>
    <property type="molecule type" value="Genomic_DNA"/>
</dbReference>
<dbReference type="InterPro" id="IPR050325">
    <property type="entry name" value="Prot/Nucl_acid_deglycase"/>
</dbReference>
<evidence type="ECO:0000256" key="3">
    <source>
        <dbReference type="ARBA" id="ARBA00023239"/>
    </source>
</evidence>
<evidence type="ECO:0000259" key="6">
    <source>
        <dbReference type="Pfam" id="PF01965"/>
    </source>
</evidence>
<proteinExistence type="inferred from homology"/>
<keyword evidence="8" id="KW-1185">Reference proteome</keyword>
<protein>
    <recommendedName>
        <fullName evidence="1">D-lactate dehydratase</fullName>
        <ecNumber evidence="1">4.2.1.130</ecNumber>
    </recommendedName>
</protein>
<dbReference type="Gene3D" id="3.40.50.880">
    <property type="match status" value="1"/>
</dbReference>
<keyword evidence="2" id="KW-0346">Stress response</keyword>
<dbReference type="PANTHER" id="PTHR48094:SF11">
    <property type="entry name" value="GLUTATHIONE-INDEPENDENT GLYOXALASE HSP31-RELATED"/>
    <property type="match status" value="1"/>
</dbReference>
<organism evidence="7 8">
    <name type="scientific">Plectosphaerella cucumerina</name>
    <dbReference type="NCBI Taxonomy" id="40658"/>
    <lineage>
        <taxon>Eukaryota</taxon>
        <taxon>Fungi</taxon>
        <taxon>Dikarya</taxon>
        <taxon>Ascomycota</taxon>
        <taxon>Pezizomycotina</taxon>
        <taxon>Sordariomycetes</taxon>
        <taxon>Hypocreomycetidae</taxon>
        <taxon>Glomerellales</taxon>
        <taxon>Plectosphaerellaceae</taxon>
        <taxon>Plectosphaerella</taxon>
    </lineage>
</organism>
<dbReference type="OrthoDB" id="543156at2759"/>
<gene>
    <name evidence="7" type="ORF">B0T11DRAFT_296290</name>
</gene>
<keyword evidence="3" id="KW-0456">Lyase</keyword>
<comment type="similarity">
    <text evidence="4">Belongs to the peptidase C56 family. HSP31-like subfamily.</text>
</comment>
<dbReference type="EC" id="4.2.1.130" evidence="1"/>
<dbReference type="SUPFAM" id="SSF52317">
    <property type="entry name" value="Class I glutamine amidotransferase-like"/>
    <property type="match status" value="1"/>
</dbReference>
<evidence type="ECO:0000313" key="8">
    <source>
        <dbReference type="Proteomes" id="UP000813385"/>
    </source>
</evidence>
<dbReference type="InterPro" id="IPR029062">
    <property type="entry name" value="Class_I_gatase-like"/>
</dbReference>
<comment type="catalytic activity">
    <reaction evidence="5">
        <text>methylglyoxal + H2O = (R)-lactate + H(+)</text>
        <dbReference type="Rhea" id="RHEA:27754"/>
        <dbReference type="ChEBI" id="CHEBI:15377"/>
        <dbReference type="ChEBI" id="CHEBI:15378"/>
        <dbReference type="ChEBI" id="CHEBI:16004"/>
        <dbReference type="ChEBI" id="CHEBI:17158"/>
        <dbReference type="EC" id="4.2.1.130"/>
    </reaction>
</comment>
<keyword evidence="7" id="KW-0315">Glutamine amidotransferase</keyword>
<accession>A0A8K0X6T6</accession>
<dbReference type="InterPro" id="IPR002818">
    <property type="entry name" value="DJ-1/PfpI"/>
</dbReference>
<dbReference type="GO" id="GO:0019243">
    <property type="term" value="P:methylglyoxal catabolic process to D-lactate via S-lactoyl-glutathione"/>
    <property type="evidence" value="ECO:0007669"/>
    <property type="project" value="TreeGrafter"/>
</dbReference>
<comment type="caution">
    <text evidence="7">The sequence shown here is derived from an EMBL/GenBank/DDBJ whole genome shotgun (WGS) entry which is preliminary data.</text>
</comment>
<evidence type="ECO:0000313" key="7">
    <source>
        <dbReference type="EMBL" id="KAH7368670.1"/>
    </source>
</evidence>
<dbReference type="AlphaFoldDB" id="A0A8K0X6T6"/>
<dbReference type="Pfam" id="PF01965">
    <property type="entry name" value="DJ-1_PfpI"/>
    <property type="match status" value="1"/>
</dbReference>
<name>A0A8K0X6T6_9PEZI</name>
<dbReference type="GO" id="GO:0019172">
    <property type="term" value="F:glyoxalase III activity"/>
    <property type="evidence" value="ECO:0007669"/>
    <property type="project" value="UniProtKB-EC"/>
</dbReference>
<dbReference type="GO" id="GO:0005737">
    <property type="term" value="C:cytoplasm"/>
    <property type="evidence" value="ECO:0007669"/>
    <property type="project" value="TreeGrafter"/>
</dbReference>
<feature type="domain" description="DJ-1/PfpI" evidence="6">
    <location>
        <begin position="86"/>
        <end position="227"/>
    </location>
</feature>
<evidence type="ECO:0000256" key="1">
    <source>
        <dbReference type="ARBA" id="ARBA00013134"/>
    </source>
</evidence>
<dbReference type="CDD" id="cd03141">
    <property type="entry name" value="GATase1_Hsp31_like"/>
    <property type="match status" value="1"/>
</dbReference>
<dbReference type="PANTHER" id="PTHR48094">
    <property type="entry name" value="PROTEIN/NUCLEIC ACID DEGLYCASE DJ-1-RELATED"/>
    <property type="match status" value="1"/>
</dbReference>
<reference evidence="7" key="1">
    <citation type="journal article" date="2021" name="Nat. Commun.">
        <title>Genetic determinants of endophytism in the Arabidopsis root mycobiome.</title>
        <authorList>
            <person name="Mesny F."/>
            <person name="Miyauchi S."/>
            <person name="Thiergart T."/>
            <person name="Pickel B."/>
            <person name="Atanasova L."/>
            <person name="Karlsson M."/>
            <person name="Huettel B."/>
            <person name="Barry K.W."/>
            <person name="Haridas S."/>
            <person name="Chen C."/>
            <person name="Bauer D."/>
            <person name="Andreopoulos W."/>
            <person name="Pangilinan J."/>
            <person name="LaButti K."/>
            <person name="Riley R."/>
            <person name="Lipzen A."/>
            <person name="Clum A."/>
            <person name="Drula E."/>
            <person name="Henrissat B."/>
            <person name="Kohler A."/>
            <person name="Grigoriev I.V."/>
            <person name="Martin F.M."/>
            <person name="Hacquard S."/>
        </authorList>
    </citation>
    <scope>NUCLEOTIDE SEQUENCE</scope>
    <source>
        <strain evidence="7">MPI-CAGE-AT-0016</strain>
    </source>
</reference>